<dbReference type="OrthoDB" id="1908857at2759"/>
<dbReference type="Proteomes" id="UP001141806">
    <property type="component" value="Unassembled WGS sequence"/>
</dbReference>
<organism evidence="1 2">
    <name type="scientific">Protea cynaroides</name>
    <dbReference type="NCBI Taxonomy" id="273540"/>
    <lineage>
        <taxon>Eukaryota</taxon>
        <taxon>Viridiplantae</taxon>
        <taxon>Streptophyta</taxon>
        <taxon>Embryophyta</taxon>
        <taxon>Tracheophyta</taxon>
        <taxon>Spermatophyta</taxon>
        <taxon>Magnoliopsida</taxon>
        <taxon>Proteales</taxon>
        <taxon>Proteaceae</taxon>
        <taxon>Protea</taxon>
    </lineage>
</organism>
<sequence>MGHAWFSLLQSLWPFSQRKLDDINVSDGLVLRLSLPDQTKQFVCAIRVPETQSVVYILAAQNLSERSATDAECLIKEIRHDVVITQASPSALLEIQDEESILRNDLENTVPSSAFGVLKGCFVNRTNKDKHENLASGVVLSEIFGIGFHGHFVAGSEFQALGLQPSNLVHQRMGSLVSSNSKSLVSALNLSTSDVATPLVVFQRQGLVIVSPIPITRHPLLPNPFIFFLTDLHDIFTNLPLIRRALAHAQKMLSYVERGETVDTGLLSEIHNFRVAVEGVRIVLNSAGRIIEFAELSTEEKFDVLFAQALRSQTKKFRSIVAIVDASRLTGLRKNWNISLPQDVEDLVEQFFTEYECDEEMSTLGNMERRRLLAEKPVVAVGAGATTVLGASSLSKVVPVSTFVKLATYKVPASLKLFLAQSQKAVAFAFGKTVGLSKMIVHGFASSGAKTSSVMKAAASADKIRAVTHTMWAAFYKIMRKRRVQPVRAMPWVTFIGSVSTCTGLLMYGDGIEFAAESFPAVPSIANLGRGLQSLHQASEAVRQSHGTKIQEAVQSLVNSFKKMKFQ</sequence>
<evidence type="ECO:0000313" key="2">
    <source>
        <dbReference type="Proteomes" id="UP001141806"/>
    </source>
</evidence>
<dbReference type="EMBL" id="JAMYWD010000003">
    <property type="protein sequence ID" value="KAJ4977264.1"/>
    <property type="molecule type" value="Genomic_DNA"/>
</dbReference>
<name>A0A9Q0QZB4_9MAGN</name>
<dbReference type="PANTHER" id="PTHR36020">
    <property type="entry name" value="TRANSMEMBRANE PROTEIN"/>
    <property type="match status" value="1"/>
</dbReference>
<gene>
    <name evidence="1" type="ORF">NE237_002370</name>
</gene>
<proteinExistence type="predicted"/>
<reference evidence="1" key="1">
    <citation type="journal article" date="2023" name="Plant J.">
        <title>The genome of the king protea, Protea cynaroides.</title>
        <authorList>
            <person name="Chang J."/>
            <person name="Duong T.A."/>
            <person name="Schoeman C."/>
            <person name="Ma X."/>
            <person name="Roodt D."/>
            <person name="Barker N."/>
            <person name="Li Z."/>
            <person name="Van de Peer Y."/>
            <person name="Mizrachi E."/>
        </authorList>
    </citation>
    <scope>NUCLEOTIDE SEQUENCE</scope>
    <source>
        <tissue evidence="1">Young leaves</tissue>
    </source>
</reference>
<protein>
    <recommendedName>
        <fullName evidence="3">Transmembrane protein</fullName>
    </recommendedName>
</protein>
<evidence type="ECO:0008006" key="3">
    <source>
        <dbReference type="Google" id="ProtNLM"/>
    </source>
</evidence>
<comment type="caution">
    <text evidence="1">The sequence shown here is derived from an EMBL/GenBank/DDBJ whole genome shotgun (WGS) entry which is preliminary data.</text>
</comment>
<evidence type="ECO:0000313" key="1">
    <source>
        <dbReference type="EMBL" id="KAJ4977264.1"/>
    </source>
</evidence>
<dbReference type="PANTHER" id="PTHR36020:SF1">
    <property type="entry name" value="TRANSMEMBRANE PROTEIN"/>
    <property type="match status" value="1"/>
</dbReference>
<dbReference type="AlphaFoldDB" id="A0A9Q0QZB4"/>
<keyword evidence="2" id="KW-1185">Reference proteome</keyword>
<accession>A0A9Q0QZB4</accession>